<evidence type="ECO:0000256" key="2">
    <source>
        <dbReference type="ARBA" id="ARBA00016989"/>
    </source>
</evidence>
<feature type="compositionally biased region" description="Basic and acidic residues" evidence="7">
    <location>
        <begin position="104"/>
        <end position="117"/>
    </location>
</feature>
<dbReference type="GO" id="GO:0019033">
    <property type="term" value="C:viral tegument"/>
    <property type="evidence" value="ECO:0007669"/>
    <property type="project" value="UniProtKB-SubCell"/>
</dbReference>
<feature type="compositionally biased region" description="Basic residues" evidence="7">
    <location>
        <begin position="404"/>
        <end position="434"/>
    </location>
</feature>
<reference evidence="8 9" key="1">
    <citation type="journal article" date="2012" name="J. Virol.">
        <title>A Novel Bat Herpesvirus Encodes Homologues of Major Histocompatibility Complex Classes I and II, C-Type Lectin, and a Unique Family of Immune-Related Genes.</title>
        <authorList>
            <person name="Zhang H."/>
            <person name="Todd S."/>
            <person name="Tachedjian M."/>
            <person name="Barr J.A."/>
            <person name="Luo M."/>
            <person name="Yu M."/>
            <person name="Marsh G.A."/>
            <person name="Crameri G."/>
            <person name="Wang L.F."/>
        </authorList>
    </citation>
    <scope>NUCLEOTIDE SEQUENCE [LARGE SCALE GENOMIC DNA]</scope>
    <source>
        <strain evidence="8">B7D8</strain>
    </source>
</reference>
<name>I3VQ60_9BETA</name>
<dbReference type="EMBL" id="JQ805139">
    <property type="protein sequence ID" value="AFK83904.1"/>
    <property type="molecule type" value="Genomic_DNA"/>
</dbReference>
<accession>I3VQ60</accession>
<feature type="compositionally biased region" description="Acidic residues" evidence="7">
    <location>
        <begin position="584"/>
        <end position="594"/>
    </location>
</feature>
<dbReference type="KEGG" id="vg:80534795"/>
<feature type="region of interest" description="Disordered" evidence="7">
    <location>
        <begin position="69"/>
        <end position="117"/>
    </location>
</feature>
<feature type="compositionally biased region" description="Polar residues" evidence="7">
    <location>
        <begin position="504"/>
        <end position="522"/>
    </location>
</feature>
<dbReference type="GeneID" id="80534795"/>
<proteinExistence type="predicted"/>
<feature type="compositionally biased region" description="Acidic residues" evidence="7">
    <location>
        <begin position="690"/>
        <end position="699"/>
    </location>
</feature>
<dbReference type="Proteomes" id="UP000103899">
    <property type="component" value="Segment"/>
</dbReference>
<evidence type="ECO:0000256" key="5">
    <source>
        <dbReference type="ARBA" id="ARBA00023163"/>
    </source>
</evidence>
<feature type="compositionally biased region" description="Acidic residues" evidence="7">
    <location>
        <begin position="78"/>
        <end position="90"/>
    </location>
</feature>
<evidence type="ECO:0000256" key="1">
    <source>
        <dbReference type="ARBA" id="ARBA00004535"/>
    </source>
</evidence>
<feature type="compositionally biased region" description="Acidic residues" evidence="7">
    <location>
        <begin position="622"/>
        <end position="640"/>
    </location>
</feature>
<sequence>MIRDRERDVRRRVRFEDRLGPSGDRARDRYAASTSSVHRRLGRVSEPLGRRRSVINRLGSVTVTAITADGIRDRGPRDDDEDVGEDADDDLDRRSPPLARCRRRGGDRPEPTHAHHKLGDITMASLGLIRHSGDIRLPNACGGPAEKDTPARLIVGVDELLNTDYILECRRRYDAMSSLDLKDQVLARVFSITNSPSILITTAQTDETLSYFKYHYTHGIHVNPADVHCSTVSSLRHTLFNKINTANVGCLLTDVPDLREPQYQLFRQLANRQPTAKTQSSYEVQRTPVTNFHSPLQQALAIVSAFSRAMANIRRRAIRPASANERFYLADYDDTGAMGLYYPGMISALIVNCLRDHRCDDVLCQGRLRRLLSPYTPSIHFCPFGNLTERDLTVSQAPETHRGRYDRKRASPRRGHERRRQSRSPRRHERRKPQPRNDARDETIAASVFATATAVHSSRGTEATAAASVNVGRRRGRIANPPSSRRADVSEPRRTPPEKYEETPATSSHPSPLNRSATNVTLNAPRLLSRVTVPDVPSSPAPNPAPVATTLSLTCSPETPILSHEPTEGLIVSSAPSSPQRADEVEDPDTEVSEMTESLWAASLSQDLTLGTIPNTTPVFESDVEDEEMDSLFDEDESERCEEGGPVSGLEGSQQTGISALPPSRPHTPGMGCEDPDEHMDYNEDLCYSDSEEEEEDCD</sequence>
<keyword evidence="3" id="KW-0946">Virion</keyword>
<keyword evidence="9" id="KW-1185">Reference proteome</keyword>
<feature type="compositionally biased region" description="Basic and acidic residues" evidence="7">
    <location>
        <begin position="485"/>
        <end position="502"/>
    </location>
</feature>
<keyword evidence="5" id="KW-0804">Transcription</keyword>
<evidence type="ECO:0000256" key="6">
    <source>
        <dbReference type="ARBA" id="ARBA00023200"/>
    </source>
</evidence>
<evidence type="ECO:0000256" key="7">
    <source>
        <dbReference type="SAM" id="MobiDB-lite"/>
    </source>
</evidence>
<organism evidence="8 9">
    <name type="scientific">miniopterid betaherpesvirus 1</name>
    <dbReference type="NCBI Taxonomy" id="3070189"/>
    <lineage>
        <taxon>Viruses</taxon>
        <taxon>Duplodnaviria</taxon>
        <taxon>Heunggongvirae</taxon>
        <taxon>Peploviricota</taxon>
        <taxon>Herviviricetes</taxon>
        <taxon>Herpesvirales</taxon>
        <taxon>Orthoherpesviridae</taxon>
        <taxon>Betaherpesvirinae</taxon>
        <taxon>Quwivirus</taxon>
        <taxon>Quwivirus miniopteridbeta1</taxon>
    </lineage>
</organism>
<feature type="region of interest" description="Disordered" evidence="7">
    <location>
        <begin position="19"/>
        <end position="44"/>
    </location>
</feature>
<feature type="region of interest" description="Disordered" evidence="7">
    <location>
        <begin position="394"/>
        <end position="524"/>
    </location>
</feature>
<dbReference type="Pfam" id="PF05459">
    <property type="entry name" value="Herpes_UL69"/>
    <property type="match status" value="1"/>
</dbReference>
<keyword evidence="3" id="KW-0920">Virion tegument</keyword>
<comment type="subcellular location">
    <subcellularLocation>
        <location evidence="1">Virion tegument</location>
    </subcellularLocation>
</comment>
<evidence type="ECO:0000256" key="3">
    <source>
        <dbReference type="ARBA" id="ARBA00022580"/>
    </source>
</evidence>
<feature type="compositionally biased region" description="Basic and acidic residues" evidence="7">
    <location>
        <begin position="19"/>
        <end position="30"/>
    </location>
</feature>
<evidence type="ECO:0000256" key="4">
    <source>
        <dbReference type="ARBA" id="ARBA00023015"/>
    </source>
</evidence>
<evidence type="ECO:0000313" key="9">
    <source>
        <dbReference type="Proteomes" id="UP000103899"/>
    </source>
</evidence>
<dbReference type="InterPro" id="IPR008648">
    <property type="entry name" value="ICP27-like"/>
</dbReference>
<feature type="region of interest" description="Disordered" evidence="7">
    <location>
        <begin position="612"/>
        <end position="699"/>
    </location>
</feature>
<dbReference type="GO" id="GO:0006355">
    <property type="term" value="P:regulation of DNA-templated transcription"/>
    <property type="evidence" value="ECO:0007669"/>
    <property type="project" value="InterPro"/>
</dbReference>
<dbReference type="RefSeq" id="YP_010797092.1">
    <property type="nucleotide sequence ID" value="NC_076129.1"/>
</dbReference>
<evidence type="ECO:0000313" key="8">
    <source>
        <dbReference type="EMBL" id="AFK83904.1"/>
    </source>
</evidence>
<keyword evidence="4" id="KW-0805">Transcription regulation</keyword>
<keyword evidence="6" id="KW-1035">Host cytoplasm</keyword>
<protein>
    <recommendedName>
        <fullName evidence="2">mRNA export factor ICP27 homolog</fullName>
    </recommendedName>
</protein>
<feature type="region of interest" description="Disordered" evidence="7">
    <location>
        <begin position="570"/>
        <end position="596"/>
    </location>
</feature>